<evidence type="ECO:0000313" key="8">
    <source>
        <dbReference type="Proteomes" id="UP001162131"/>
    </source>
</evidence>
<protein>
    <recommendedName>
        <fullName evidence="9">EamA domain-containing protein</fullName>
    </recommendedName>
</protein>
<gene>
    <name evidence="7" type="ORF">BSTOLATCC_MIC27278</name>
</gene>
<evidence type="ECO:0000256" key="3">
    <source>
        <dbReference type="ARBA" id="ARBA00022692"/>
    </source>
</evidence>
<feature type="transmembrane region" description="Helical" evidence="6">
    <location>
        <begin position="264"/>
        <end position="284"/>
    </location>
</feature>
<feature type="transmembrane region" description="Helical" evidence="6">
    <location>
        <begin position="128"/>
        <end position="145"/>
    </location>
</feature>
<dbReference type="Proteomes" id="UP001162131">
    <property type="component" value="Unassembled WGS sequence"/>
</dbReference>
<evidence type="ECO:0008006" key="9">
    <source>
        <dbReference type="Google" id="ProtNLM"/>
    </source>
</evidence>
<evidence type="ECO:0000256" key="5">
    <source>
        <dbReference type="ARBA" id="ARBA00023136"/>
    </source>
</evidence>
<feature type="transmembrane region" description="Helical" evidence="6">
    <location>
        <begin position="296"/>
        <end position="316"/>
    </location>
</feature>
<proteinExistence type="predicted"/>
<reference evidence="7" key="1">
    <citation type="submission" date="2021-09" db="EMBL/GenBank/DDBJ databases">
        <authorList>
            <consortium name="AG Swart"/>
            <person name="Singh M."/>
            <person name="Singh A."/>
            <person name="Seah K."/>
            <person name="Emmerich C."/>
        </authorList>
    </citation>
    <scope>NUCLEOTIDE SEQUENCE</scope>
    <source>
        <strain evidence="7">ATCC30299</strain>
    </source>
</reference>
<feature type="transmembrane region" description="Helical" evidence="6">
    <location>
        <begin position="7"/>
        <end position="25"/>
    </location>
</feature>
<feature type="transmembrane region" description="Helical" evidence="6">
    <location>
        <begin position="322"/>
        <end position="348"/>
    </location>
</feature>
<keyword evidence="2" id="KW-0813">Transport</keyword>
<evidence type="ECO:0000256" key="2">
    <source>
        <dbReference type="ARBA" id="ARBA00022448"/>
    </source>
</evidence>
<dbReference type="InterPro" id="IPR013657">
    <property type="entry name" value="SCL35B1-4/HUT1"/>
</dbReference>
<organism evidence="7 8">
    <name type="scientific">Blepharisma stoltei</name>
    <dbReference type="NCBI Taxonomy" id="1481888"/>
    <lineage>
        <taxon>Eukaryota</taxon>
        <taxon>Sar</taxon>
        <taxon>Alveolata</taxon>
        <taxon>Ciliophora</taxon>
        <taxon>Postciliodesmatophora</taxon>
        <taxon>Heterotrichea</taxon>
        <taxon>Heterotrichida</taxon>
        <taxon>Blepharismidae</taxon>
        <taxon>Blepharisma</taxon>
    </lineage>
</organism>
<dbReference type="GO" id="GO:0055085">
    <property type="term" value="P:transmembrane transport"/>
    <property type="evidence" value="ECO:0007669"/>
    <property type="project" value="InterPro"/>
</dbReference>
<feature type="transmembrane region" description="Helical" evidence="6">
    <location>
        <begin position="45"/>
        <end position="64"/>
    </location>
</feature>
<keyword evidence="4 6" id="KW-1133">Transmembrane helix</keyword>
<feature type="transmembrane region" description="Helical" evidence="6">
    <location>
        <begin position="157"/>
        <end position="176"/>
    </location>
</feature>
<dbReference type="GO" id="GO:0016020">
    <property type="term" value="C:membrane"/>
    <property type="evidence" value="ECO:0007669"/>
    <property type="project" value="UniProtKB-SubCell"/>
</dbReference>
<feature type="transmembrane region" description="Helical" evidence="6">
    <location>
        <begin position="182"/>
        <end position="202"/>
    </location>
</feature>
<dbReference type="PANTHER" id="PTHR13146:SF0">
    <property type="entry name" value="SOLUTE CARRIER FAMILY 35 MEMBER F6"/>
    <property type="match status" value="1"/>
</dbReference>
<feature type="transmembrane region" description="Helical" evidence="6">
    <location>
        <begin position="98"/>
        <end position="122"/>
    </location>
</feature>
<comment type="subcellular location">
    <subcellularLocation>
        <location evidence="1">Membrane</location>
        <topology evidence="1">Multi-pass membrane protein</topology>
    </subcellularLocation>
</comment>
<evidence type="ECO:0000313" key="7">
    <source>
        <dbReference type="EMBL" id="CAG9320695.1"/>
    </source>
</evidence>
<name>A0AAU9J5Y4_9CILI</name>
<dbReference type="Pfam" id="PF08449">
    <property type="entry name" value="UAA"/>
    <property type="match status" value="1"/>
</dbReference>
<keyword evidence="8" id="KW-1185">Reference proteome</keyword>
<keyword evidence="5 6" id="KW-0472">Membrane</keyword>
<dbReference type="AlphaFoldDB" id="A0AAU9J5Y4"/>
<evidence type="ECO:0000256" key="6">
    <source>
        <dbReference type="SAM" id="Phobius"/>
    </source>
</evidence>
<dbReference type="PANTHER" id="PTHR13146">
    <property type="match status" value="1"/>
</dbReference>
<accession>A0AAU9J5Y4</accession>
<sequence length="392" mass="43646">MSNPSNILIYIFMILMLISGTANTLTAKAMDIVHSEGAKFEHPYFQTASMFFGEVLCLLIYYTMQRINKRKISIDSKPILGSPPPAPRTGLYKKLGPFIFVIPAFFDLLGSTFIFIGLILSAASVYQMIRGFIIVIVCIYSIIFLKRRLFRHETTGVIMITLGIAITGIASIVNKANTAEDPVLGVIVLFIGELLLGGMYVSEELLLKNVNVDPLQAVGIEGLCGSCMYLLILPILYAIPCNEPKMCDDGRVEDSIQALKQIGASWQLMFLWWGTMTSIASFNFSGISTTKHVSSLARSTIGASRTFFVWIFSMILEWENFLWLQLIGFVLLVFGTLLYNEVLVLPWFGFKEAVGKHRTALLEKRTKDGTDEDAIEIVGDFKLGMQFSACTL</sequence>
<feature type="transmembrane region" description="Helical" evidence="6">
    <location>
        <begin position="214"/>
        <end position="239"/>
    </location>
</feature>
<comment type="caution">
    <text evidence="7">The sequence shown here is derived from an EMBL/GenBank/DDBJ whole genome shotgun (WGS) entry which is preliminary data.</text>
</comment>
<dbReference type="EMBL" id="CAJZBQ010000027">
    <property type="protein sequence ID" value="CAG9320695.1"/>
    <property type="molecule type" value="Genomic_DNA"/>
</dbReference>
<evidence type="ECO:0000256" key="1">
    <source>
        <dbReference type="ARBA" id="ARBA00004141"/>
    </source>
</evidence>
<evidence type="ECO:0000256" key="4">
    <source>
        <dbReference type="ARBA" id="ARBA00022989"/>
    </source>
</evidence>
<keyword evidence="3 6" id="KW-0812">Transmembrane</keyword>